<name>A0ABS6V3X1_9SPHN</name>
<evidence type="ECO:0000313" key="4">
    <source>
        <dbReference type="Proteomes" id="UP000698028"/>
    </source>
</evidence>
<accession>A0ABS6V3X1</accession>
<feature type="transmembrane region" description="Helical" evidence="2">
    <location>
        <begin position="63"/>
        <end position="82"/>
    </location>
</feature>
<evidence type="ECO:0000313" key="3">
    <source>
        <dbReference type="EMBL" id="MBW0144252.1"/>
    </source>
</evidence>
<sequence>MNDTVTLDEDAESARKAEEQRIRQRERLRILASLRQWWRRNFVKTVDQYEAIRRVKDEGGLDGRYLFMISMSAGIACLGLILSSPAVVIGAMLLSPLMGPIIGAGFALASWDVRWLRDSSKCLFVGVVTAIFIAAVITWMSPIQTITSEIAARTRPNLLDLGVAFFSGLAGAFAMIRGRQGTIVGVAIAVALMPPLAVVGFGLATLNWAVFGGALMLFITNLITIAATSAAMARLYGFSTQLSKQHTLLQSVVILFALFLLSIPLYLTLSQIRDEAFTQRLATQSLNKEFGDRARVETPVIDFDSEPVQVSATIFTPEFREEAEARIEEQLSAQLNKPVVVTLDQFRVPVDAGAAEEAELAAARSRAQAEATQRAIDDLTDRLALIAGVDKEAITIDRVARTARVRARPIEGATLSAYRDLERRVAQRTPGWSLALVPPARPLPTIAVNEDGTPDASSVALAAWAQQRVEAPITLTGDTDAVAIVANALRDAGATGIVRREGTGDTVELAWAAPDATEN</sequence>
<evidence type="ECO:0000256" key="2">
    <source>
        <dbReference type="SAM" id="Phobius"/>
    </source>
</evidence>
<comment type="caution">
    <text evidence="3">The sequence shown here is derived from an EMBL/GenBank/DDBJ whole genome shotgun (WGS) entry which is preliminary data.</text>
</comment>
<organism evidence="3 4">
    <name type="scientific">Sphingomicrobium clamense</name>
    <dbReference type="NCBI Taxonomy" id="2851013"/>
    <lineage>
        <taxon>Bacteria</taxon>
        <taxon>Pseudomonadati</taxon>
        <taxon>Pseudomonadota</taxon>
        <taxon>Alphaproteobacteria</taxon>
        <taxon>Sphingomonadales</taxon>
        <taxon>Sphingomonadaceae</taxon>
        <taxon>Sphingomicrobium</taxon>
    </lineage>
</organism>
<feature type="transmembrane region" description="Helical" evidence="2">
    <location>
        <begin position="183"/>
        <end position="204"/>
    </location>
</feature>
<reference evidence="3 4" key="1">
    <citation type="submission" date="2021-07" db="EMBL/GenBank/DDBJ databases">
        <title>The draft genome sequence of Sphingomicrobium sp. B8.</title>
        <authorList>
            <person name="Mu L."/>
        </authorList>
    </citation>
    <scope>NUCLEOTIDE SEQUENCE [LARGE SCALE GENOMIC DNA]</scope>
    <source>
        <strain evidence="3 4">B8</strain>
    </source>
</reference>
<dbReference type="InterPro" id="IPR005240">
    <property type="entry name" value="DUF389"/>
</dbReference>
<dbReference type="PANTHER" id="PTHR20992:SF9">
    <property type="entry name" value="AT15442P-RELATED"/>
    <property type="match status" value="1"/>
</dbReference>
<dbReference type="EMBL" id="JAHVAH010000001">
    <property type="protein sequence ID" value="MBW0144252.1"/>
    <property type="molecule type" value="Genomic_DNA"/>
</dbReference>
<keyword evidence="2" id="KW-1133">Transmembrane helix</keyword>
<feature type="transmembrane region" description="Helical" evidence="2">
    <location>
        <begin position="88"/>
        <end position="111"/>
    </location>
</feature>
<dbReference type="Pfam" id="PF04087">
    <property type="entry name" value="DUF389"/>
    <property type="match status" value="1"/>
</dbReference>
<protein>
    <submittedName>
        <fullName evidence="3">DUF389 domain-containing protein</fullName>
    </submittedName>
</protein>
<dbReference type="PANTHER" id="PTHR20992">
    <property type="entry name" value="AT15442P-RELATED"/>
    <property type="match status" value="1"/>
</dbReference>
<keyword evidence="1" id="KW-0175">Coiled coil</keyword>
<feature type="transmembrane region" description="Helical" evidence="2">
    <location>
        <begin position="158"/>
        <end position="176"/>
    </location>
</feature>
<keyword evidence="2" id="KW-0472">Membrane</keyword>
<keyword evidence="4" id="KW-1185">Reference proteome</keyword>
<feature type="transmembrane region" description="Helical" evidence="2">
    <location>
        <begin position="248"/>
        <end position="267"/>
    </location>
</feature>
<gene>
    <name evidence="3" type="ORF">KTQ36_02950</name>
</gene>
<dbReference type="RefSeq" id="WP_218632266.1">
    <property type="nucleotide sequence ID" value="NZ_JAHVAH010000001.1"/>
</dbReference>
<evidence type="ECO:0000256" key="1">
    <source>
        <dbReference type="SAM" id="Coils"/>
    </source>
</evidence>
<dbReference type="Proteomes" id="UP000698028">
    <property type="component" value="Unassembled WGS sequence"/>
</dbReference>
<feature type="coiled-coil region" evidence="1">
    <location>
        <begin position="355"/>
        <end position="382"/>
    </location>
</feature>
<keyword evidence="2" id="KW-0812">Transmembrane</keyword>
<feature type="transmembrane region" description="Helical" evidence="2">
    <location>
        <begin position="210"/>
        <end position="236"/>
    </location>
</feature>
<proteinExistence type="predicted"/>
<feature type="transmembrane region" description="Helical" evidence="2">
    <location>
        <begin position="123"/>
        <end position="146"/>
    </location>
</feature>